<accession>A0A0F9LC67</accession>
<name>A0A0F9LC67_9ZZZZ</name>
<feature type="region of interest" description="Disordered" evidence="1">
    <location>
        <begin position="64"/>
        <end position="107"/>
    </location>
</feature>
<gene>
    <name evidence="3" type="ORF">LCGC14_1232500</name>
</gene>
<feature type="transmembrane region" description="Helical" evidence="2">
    <location>
        <begin position="21"/>
        <end position="39"/>
    </location>
</feature>
<evidence type="ECO:0000313" key="3">
    <source>
        <dbReference type="EMBL" id="KKM91043.1"/>
    </source>
</evidence>
<proteinExistence type="predicted"/>
<comment type="caution">
    <text evidence="3">The sequence shown here is derived from an EMBL/GenBank/DDBJ whole genome shotgun (WGS) entry which is preliminary data.</text>
</comment>
<keyword evidence="2" id="KW-0472">Membrane</keyword>
<evidence type="ECO:0000256" key="2">
    <source>
        <dbReference type="SAM" id="Phobius"/>
    </source>
</evidence>
<protein>
    <submittedName>
        <fullName evidence="3">Uncharacterized protein</fullName>
    </submittedName>
</protein>
<dbReference type="EMBL" id="LAZR01006589">
    <property type="protein sequence ID" value="KKM91043.1"/>
    <property type="molecule type" value="Genomic_DNA"/>
</dbReference>
<organism evidence="3">
    <name type="scientific">marine sediment metagenome</name>
    <dbReference type="NCBI Taxonomy" id="412755"/>
    <lineage>
        <taxon>unclassified sequences</taxon>
        <taxon>metagenomes</taxon>
        <taxon>ecological metagenomes</taxon>
    </lineage>
</organism>
<feature type="compositionally biased region" description="Polar residues" evidence="1">
    <location>
        <begin position="67"/>
        <end position="82"/>
    </location>
</feature>
<keyword evidence="2" id="KW-0812">Transmembrane</keyword>
<reference evidence="3" key="1">
    <citation type="journal article" date="2015" name="Nature">
        <title>Complex archaea that bridge the gap between prokaryotes and eukaryotes.</title>
        <authorList>
            <person name="Spang A."/>
            <person name="Saw J.H."/>
            <person name="Jorgensen S.L."/>
            <person name="Zaremba-Niedzwiedzka K."/>
            <person name="Martijn J."/>
            <person name="Lind A.E."/>
            <person name="van Eijk R."/>
            <person name="Schleper C."/>
            <person name="Guy L."/>
            <person name="Ettema T.J."/>
        </authorList>
    </citation>
    <scope>NUCLEOTIDE SEQUENCE</scope>
</reference>
<keyword evidence="2" id="KW-1133">Transmembrane helix</keyword>
<dbReference type="AlphaFoldDB" id="A0A0F9LC67"/>
<feature type="compositionally biased region" description="Pro residues" evidence="1">
    <location>
        <begin position="96"/>
        <end position="107"/>
    </location>
</feature>
<sequence>MHNIFKFLFNKSGEEMRLRDYVAIFFIIIVVGALIWGSVKFLGHDNPLEERIEKLIEEETGVDIDFTPSTPENKPKPNQQLFHPQKGDLAFSCPIPKRPPPLKASDL</sequence>
<evidence type="ECO:0000256" key="1">
    <source>
        <dbReference type="SAM" id="MobiDB-lite"/>
    </source>
</evidence>